<proteinExistence type="predicted"/>
<dbReference type="EMBL" id="CP002021">
    <property type="protein sequence ID" value="ADG31282.1"/>
    <property type="molecule type" value="Genomic_DNA"/>
</dbReference>
<dbReference type="BioCyc" id="TINT75379:TINT_RS09610-MONOMER"/>
<dbReference type="STRING" id="75379.Tint_1918"/>
<dbReference type="HOGENOM" id="CLU_1314893_0_0_4"/>
<accession>D5X2D6</accession>
<sequence>MHIKIRRNYALLYRSTWVRKGSAGNTHGYTQQRYVGSIPLTAAAISPSLHSKLTQEEIAFVESKICAPARQRAAEEQRAAEQRERDPGWRVEEAARLVREAADCSAAQPVAAALVERLQQAVGGLHAKGSAVTAVTTKSADPLAEALTAVRAAAQSVAAGHYGKAPAEGVRTTRTYKTWSQLLEAVQGENDGSLLRALQESGYVKRRGR</sequence>
<reference evidence="1" key="1">
    <citation type="submission" date="2010-04" db="EMBL/GenBank/DDBJ databases">
        <title>Complete sequence of Thiomonas intermedia K12.</title>
        <authorList>
            <consortium name="US DOE Joint Genome Institute"/>
            <person name="Lucas S."/>
            <person name="Copeland A."/>
            <person name="Lapidus A."/>
            <person name="Cheng J.-F."/>
            <person name="Bruce D."/>
            <person name="Goodwin L."/>
            <person name="Pitluck S."/>
            <person name="Davenport K."/>
            <person name="Detter J.C."/>
            <person name="Han C."/>
            <person name="Tapia R."/>
            <person name="Land M."/>
            <person name="Hauser L."/>
            <person name="Kyrpides N."/>
            <person name="Ovchinnikova G."/>
            <person name="Kerfeld C.A."/>
            <person name="Cannon G.C."/>
            <person name="Heinhorst S."/>
            <person name="Woyke T."/>
        </authorList>
    </citation>
    <scope>NUCLEOTIDE SEQUENCE [LARGE SCALE GENOMIC DNA]</scope>
    <source>
        <strain evidence="1">K12</strain>
    </source>
</reference>
<gene>
    <name evidence="1" type="ordered locus">Tint_1918</name>
</gene>
<organism evidence="1">
    <name type="scientific">Thiomonas intermedia (strain K12)</name>
    <name type="common">Thiobacillus intermedius</name>
    <dbReference type="NCBI Taxonomy" id="75379"/>
    <lineage>
        <taxon>Bacteria</taxon>
        <taxon>Pseudomonadati</taxon>
        <taxon>Pseudomonadota</taxon>
        <taxon>Betaproteobacteria</taxon>
        <taxon>Burkholderiales</taxon>
        <taxon>Thiomonas</taxon>
    </lineage>
</organism>
<protein>
    <submittedName>
        <fullName evidence="1">Uncharacterized protein</fullName>
    </submittedName>
</protein>
<dbReference type="AlphaFoldDB" id="D5X2D6"/>
<name>D5X2D6_THIK1</name>
<evidence type="ECO:0000313" key="1">
    <source>
        <dbReference type="EMBL" id="ADG31282.1"/>
    </source>
</evidence>
<dbReference type="KEGG" id="tin:Tint_1918"/>